<dbReference type="KEGG" id="pic:PICST_32361"/>
<dbReference type="InterPro" id="IPR013083">
    <property type="entry name" value="Znf_RING/FYVE/PHD"/>
</dbReference>
<keyword evidence="3" id="KW-0862">Zinc</keyword>
<dbReference type="GO" id="GO:0016579">
    <property type="term" value="P:protein deubiquitination"/>
    <property type="evidence" value="ECO:0007669"/>
    <property type="project" value="InterPro"/>
</dbReference>
<dbReference type="SUPFAM" id="SSF57850">
    <property type="entry name" value="RING/U-box"/>
    <property type="match status" value="1"/>
</dbReference>
<dbReference type="SUPFAM" id="SSF54001">
    <property type="entry name" value="Cysteine proteinases"/>
    <property type="match status" value="1"/>
</dbReference>
<evidence type="ECO:0000256" key="5">
    <source>
        <dbReference type="RuleBase" id="RU366025"/>
    </source>
</evidence>
<dbReference type="InterPro" id="IPR028889">
    <property type="entry name" value="USP"/>
</dbReference>
<dbReference type="Proteomes" id="UP000002258">
    <property type="component" value="Chromosome 5"/>
</dbReference>
<keyword evidence="5" id="KW-0645">Protease</keyword>
<dbReference type="OMA" id="NVSCNCI"/>
<protein>
    <recommendedName>
        <fullName evidence="5">Ubiquitin carboxyl-terminal hydrolase</fullName>
        <ecNumber evidence="5">3.4.19.12</ecNumber>
    </recommendedName>
</protein>
<feature type="compositionally biased region" description="Polar residues" evidence="6">
    <location>
        <begin position="18"/>
        <end position="36"/>
    </location>
</feature>
<dbReference type="InParanoid" id="A3LW63"/>
<accession>A3LW63</accession>
<keyword evidence="1" id="KW-0479">Metal-binding</keyword>
<dbReference type="PROSITE" id="PS00973">
    <property type="entry name" value="USP_2"/>
    <property type="match status" value="1"/>
</dbReference>
<evidence type="ECO:0000313" key="10">
    <source>
        <dbReference type="Proteomes" id="UP000002258"/>
    </source>
</evidence>
<feature type="region of interest" description="Disordered" evidence="6">
    <location>
        <begin position="1"/>
        <end position="49"/>
    </location>
</feature>
<dbReference type="PROSITE" id="PS00972">
    <property type="entry name" value="USP_1"/>
    <property type="match status" value="1"/>
</dbReference>
<dbReference type="AlphaFoldDB" id="A3LW63"/>
<dbReference type="Pfam" id="PF00443">
    <property type="entry name" value="UCH"/>
    <property type="match status" value="1"/>
</dbReference>
<evidence type="ECO:0000259" key="7">
    <source>
        <dbReference type="PROSITE" id="PS50235"/>
    </source>
</evidence>
<dbReference type="PANTHER" id="PTHR24006:SF937">
    <property type="entry name" value="UBIQUITIN CARBOXYL-TERMINAL HYDROLASE"/>
    <property type="match status" value="1"/>
</dbReference>
<dbReference type="InterPro" id="IPR050164">
    <property type="entry name" value="Peptidase_C19"/>
</dbReference>
<evidence type="ECO:0000313" key="9">
    <source>
        <dbReference type="EMBL" id="ABN66914.2"/>
    </source>
</evidence>
<dbReference type="InterPro" id="IPR001607">
    <property type="entry name" value="Znf_UBP"/>
</dbReference>
<sequence length="565" mass="63458">MSTSRKTVPGGKSVPNAAGTSNGSVSSNGHGKNGTSELDYERESQHRLRPQDNYSTIAACSHLKSVLESSARETALITYRQAVNISRPIDNDLIYTAKKDGSVVSHHRLLVRKSSSLRCTDCSLNNFHHNFTCLQCPHVGCFNDVHNHAYTHYKLTQHVFAIDSHSGLLYCFPCGTYVNHPALDKVRQEVLLSATDYSDLIKSEVDEEFDYSDVDAHYSDPSRLGVDGLKGFVNLGATCFMSSILQTFIHNPIIKNHFFNNDLHYFNCEKSMAQGSTLDENNACITCSIDNIFQLFYTSNSIEGFGMTNLLTTAWYKKKSLAGFQEQDAHEFWQFILNEFHSDYERIRSNTGLSPMSTSDCNCITHSTFSGELQSSIRCLSCESVTKTIDPMVDLSLEINHLKSNHPGSQIDLYDCLDLFTSDEKLDVMYTCQSCGDKTKAIKSLSVKSLPPVLSIQLKRFKHNSLNDTSSKIETPIKIPLYLNMTRYSIGHDPHDSEQIDEDKIFELFALVCHIGSVNTGHYIVLTKDGNGQWFKFDDSVVSMVSQEEVTNTNAYLVFYITHKI</sequence>
<evidence type="ECO:0000256" key="1">
    <source>
        <dbReference type="ARBA" id="ARBA00022723"/>
    </source>
</evidence>
<reference evidence="9 10" key="1">
    <citation type="journal article" date="2007" name="Nat. Biotechnol.">
        <title>Genome sequence of the lignocellulose-bioconverting and xylose-fermenting yeast Pichia stipitis.</title>
        <authorList>
            <person name="Jeffries T.W."/>
            <person name="Grigoriev I.V."/>
            <person name="Grimwood J."/>
            <person name="Laplaza J.M."/>
            <person name="Aerts A."/>
            <person name="Salamov A."/>
            <person name="Schmutz J."/>
            <person name="Lindquist E."/>
            <person name="Dehal P."/>
            <person name="Shapiro H."/>
            <person name="Jin Y.S."/>
            <person name="Passoth V."/>
            <person name="Richardson P.M."/>
        </authorList>
    </citation>
    <scope>NUCLEOTIDE SEQUENCE [LARGE SCALE GENOMIC DNA]</scope>
    <source>
        <strain evidence="10">ATCC 58785 / CBS 6054 / NBRC 10063 / NRRL Y-11545</strain>
    </source>
</reference>
<organism evidence="9 10">
    <name type="scientific">Scheffersomyces stipitis (strain ATCC 58785 / CBS 6054 / NBRC 10063 / NRRL Y-11545)</name>
    <name type="common">Yeast</name>
    <name type="synonym">Pichia stipitis</name>
    <dbReference type="NCBI Taxonomy" id="322104"/>
    <lineage>
        <taxon>Eukaryota</taxon>
        <taxon>Fungi</taxon>
        <taxon>Dikarya</taxon>
        <taxon>Ascomycota</taxon>
        <taxon>Saccharomycotina</taxon>
        <taxon>Pichiomycetes</taxon>
        <taxon>Debaryomycetaceae</taxon>
        <taxon>Scheffersomyces</taxon>
    </lineage>
</organism>
<dbReference type="PROSITE" id="PS50235">
    <property type="entry name" value="USP_3"/>
    <property type="match status" value="1"/>
</dbReference>
<dbReference type="GO" id="GO:0005829">
    <property type="term" value="C:cytosol"/>
    <property type="evidence" value="ECO:0007669"/>
    <property type="project" value="TreeGrafter"/>
</dbReference>
<dbReference type="GO" id="GO:0008270">
    <property type="term" value="F:zinc ion binding"/>
    <property type="evidence" value="ECO:0007669"/>
    <property type="project" value="UniProtKB-KW"/>
</dbReference>
<feature type="domain" description="USP" evidence="7">
    <location>
        <begin position="230"/>
        <end position="563"/>
    </location>
</feature>
<keyword evidence="5" id="KW-0788">Thiol protease</keyword>
<evidence type="ECO:0000256" key="6">
    <source>
        <dbReference type="SAM" id="MobiDB-lite"/>
    </source>
</evidence>
<feature type="compositionally biased region" description="Basic and acidic residues" evidence="6">
    <location>
        <begin position="39"/>
        <end position="49"/>
    </location>
</feature>
<dbReference type="GO" id="GO:0004843">
    <property type="term" value="F:cysteine-type deubiquitinase activity"/>
    <property type="evidence" value="ECO:0007669"/>
    <property type="project" value="UniProtKB-UniRule"/>
</dbReference>
<dbReference type="EC" id="3.4.19.12" evidence="5"/>
<dbReference type="FunCoup" id="A3LW63">
    <property type="interactions" value="516"/>
</dbReference>
<dbReference type="PANTHER" id="PTHR24006">
    <property type="entry name" value="UBIQUITIN CARBOXYL-TERMINAL HYDROLASE"/>
    <property type="match status" value="1"/>
</dbReference>
<evidence type="ECO:0000259" key="8">
    <source>
        <dbReference type="PROSITE" id="PS50271"/>
    </source>
</evidence>
<dbReference type="OrthoDB" id="289038at2759"/>
<dbReference type="InterPro" id="IPR038765">
    <property type="entry name" value="Papain-like_cys_pep_sf"/>
</dbReference>
<evidence type="ECO:0000256" key="4">
    <source>
        <dbReference type="PROSITE-ProRule" id="PRU00502"/>
    </source>
</evidence>
<gene>
    <name evidence="9" type="ORF">PICST_32361</name>
</gene>
<dbReference type="InterPro" id="IPR018200">
    <property type="entry name" value="USP_CS"/>
</dbReference>
<evidence type="ECO:0000256" key="2">
    <source>
        <dbReference type="ARBA" id="ARBA00022771"/>
    </source>
</evidence>
<dbReference type="EMBL" id="CP000499">
    <property type="protein sequence ID" value="ABN66914.2"/>
    <property type="molecule type" value="Genomic_DNA"/>
</dbReference>
<keyword evidence="10" id="KW-1185">Reference proteome</keyword>
<dbReference type="Pfam" id="PF02148">
    <property type="entry name" value="zf-UBP"/>
    <property type="match status" value="1"/>
</dbReference>
<evidence type="ECO:0000256" key="3">
    <source>
        <dbReference type="ARBA" id="ARBA00022833"/>
    </source>
</evidence>
<keyword evidence="5" id="KW-0378">Hydrolase</keyword>
<keyword evidence="5" id="KW-0833">Ubl conjugation pathway</keyword>
<dbReference type="HOGENOM" id="CLU_008279_11_2_1"/>
<dbReference type="GO" id="GO:0006508">
    <property type="term" value="P:proteolysis"/>
    <property type="evidence" value="ECO:0007669"/>
    <property type="project" value="UniProtKB-KW"/>
</dbReference>
<dbReference type="PROSITE" id="PS50271">
    <property type="entry name" value="ZF_UBP"/>
    <property type="match status" value="1"/>
</dbReference>
<dbReference type="SMART" id="SM00290">
    <property type="entry name" value="ZnF_UBP"/>
    <property type="match status" value="1"/>
</dbReference>
<dbReference type="STRING" id="322104.A3LW63"/>
<feature type="domain" description="UBP-type" evidence="8">
    <location>
        <begin position="102"/>
        <end position="197"/>
    </location>
</feature>
<dbReference type="GeneID" id="4839541"/>
<keyword evidence="2 4" id="KW-0863">Zinc-finger</keyword>
<comment type="similarity">
    <text evidence="5">Belongs to the peptidase C19 family.</text>
</comment>
<dbReference type="InterPro" id="IPR001394">
    <property type="entry name" value="Peptidase_C19_UCH"/>
</dbReference>
<dbReference type="RefSeq" id="XP_001384943.2">
    <property type="nucleotide sequence ID" value="XM_001384906.1"/>
</dbReference>
<name>A3LW63_PICST</name>
<dbReference type="Gene3D" id="3.30.40.10">
    <property type="entry name" value="Zinc/RING finger domain, C3HC4 (zinc finger)"/>
    <property type="match status" value="1"/>
</dbReference>
<dbReference type="Gene3D" id="3.90.70.10">
    <property type="entry name" value="Cysteine proteinases"/>
    <property type="match status" value="1"/>
</dbReference>
<dbReference type="GO" id="GO:0005634">
    <property type="term" value="C:nucleus"/>
    <property type="evidence" value="ECO:0007669"/>
    <property type="project" value="TreeGrafter"/>
</dbReference>
<comment type="catalytic activity">
    <reaction evidence="5">
        <text>Thiol-dependent hydrolysis of ester, thioester, amide, peptide and isopeptide bonds formed by the C-terminal Gly of ubiquitin (a 76-residue protein attached to proteins as an intracellular targeting signal).</text>
        <dbReference type="EC" id="3.4.19.12"/>
    </reaction>
</comment>
<proteinExistence type="inferred from homology"/>
<dbReference type="eggNOG" id="KOG1867">
    <property type="taxonomic scope" value="Eukaryota"/>
</dbReference>